<comment type="caution">
    <text evidence="1">The sequence shown here is derived from an EMBL/GenBank/DDBJ whole genome shotgun (WGS) entry which is preliminary data.</text>
</comment>
<organism evidence="1 2">
    <name type="scientific">Methylocystis hirsuta</name>
    <dbReference type="NCBI Taxonomy" id="369798"/>
    <lineage>
        <taxon>Bacteria</taxon>
        <taxon>Pseudomonadati</taxon>
        <taxon>Pseudomonadota</taxon>
        <taxon>Alphaproteobacteria</taxon>
        <taxon>Hyphomicrobiales</taxon>
        <taxon>Methylocystaceae</taxon>
        <taxon>Methylocystis</taxon>
    </lineage>
</organism>
<reference evidence="1 2" key="1">
    <citation type="submission" date="2018-08" db="EMBL/GenBank/DDBJ databases">
        <title>Genome sequence of Methylocystis hirsuta CSC1, a methanotroph able to accumulate PHAs.</title>
        <authorList>
            <person name="Bordel S."/>
            <person name="Rodriguez E."/>
            <person name="Gancedo J."/>
            <person name="Munoz R."/>
        </authorList>
    </citation>
    <scope>NUCLEOTIDE SEQUENCE [LARGE SCALE GENOMIC DNA]</scope>
    <source>
        <strain evidence="1 2">CSC1</strain>
    </source>
</reference>
<sequence length="79" mass="9006">MSHVAHELHEEFPEHAEAIHVLKTKNAHFARIAEDYHALNRAIHRMETNVEPADDATIEDLKRKRLALKDEIAGFLATA</sequence>
<dbReference type="Pfam" id="PF04325">
    <property type="entry name" value="DUF465"/>
    <property type="match status" value="1"/>
</dbReference>
<dbReference type="EMBL" id="QWDD01000001">
    <property type="protein sequence ID" value="RNJ51007.1"/>
    <property type="molecule type" value="Genomic_DNA"/>
</dbReference>
<dbReference type="OrthoDB" id="1263265at2"/>
<dbReference type="InterPro" id="IPR007420">
    <property type="entry name" value="DUF465"/>
</dbReference>
<accession>A0A3M9XRV4</accession>
<dbReference type="Gene3D" id="6.10.280.50">
    <property type="match status" value="1"/>
</dbReference>
<keyword evidence="2" id="KW-1185">Reference proteome</keyword>
<evidence type="ECO:0000313" key="1">
    <source>
        <dbReference type="EMBL" id="RNJ51007.1"/>
    </source>
</evidence>
<proteinExistence type="predicted"/>
<name>A0A3M9XRV4_9HYPH</name>
<dbReference type="RefSeq" id="WP_123176893.1">
    <property type="nucleotide sequence ID" value="NZ_QWDD01000001.1"/>
</dbReference>
<dbReference type="AlphaFoldDB" id="A0A3M9XRV4"/>
<evidence type="ECO:0000313" key="2">
    <source>
        <dbReference type="Proteomes" id="UP000268623"/>
    </source>
</evidence>
<dbReference type="InterPro" id="IPR038444">
    <property type="entry name" value="DUF465_sf"/>
</dbReference>
<protein>
    <submittedName>
        <fullName evidence="1">DUF465 domain-containing protein</fullName>
    </submittedName>
</protein>
<gene>
    <name evidence="1" type="ORF">D1O30_16845</name>
</gene>
<dbReference type="Proteomes" id="UP000268623">
    <property type="component" value="Unassembled WGS sequence"/>
</dbReference>